<evidence type="ECO:0000259" key="2">
    <source>
        <dbReference type="Pfam" id="PF08241"/>
    </source>
</evidence>
<dbReference type="InterPro" id="IPR013216">
    <property type="entry name" value="Methyltransf_11"/>
</dbReference>
<feature type="domain" description="Methyltransferase type 11" evidence="2">
    <location>
        <begin position="95"/>
        <end position="192"/>
    </location>
</feature>
<dbReference type="EMBL" id="BAAAZD010000001">
    <property type="protein sequence ID" value="GAA4002381.1"/>
    <property type="molecule type" value="Genomic_DNA"/>
</dbReference>
<dbReference type="Gene3D" id="3.40.50.150">
    <property type="entry name" value="Vaccinia Virus protein VP39"/>
    <property type="match status" value="1"/>
</dbReference>
<accession>A0ABP7RUB5</accession>
<sequence>MWGLGLVVIATVLISLAGRALQRRLRLMRDDHSLRPSLWNRFYAVDWGETATNNYGFAPADEDGASDRFQRQMYREMFKALTLSGKQVAPGARLLEVSCGRGGGLDAFLEAAGPGLFEATGLDVAASAVSFCEHKWTRRSGLNFVEGCAMSLPFPDASIDVLLNVEASNDYPDRRRFFAEVRRVLKPGGVFLYADTEKAKHEGRMASELDEAGFGFQLRDITPNVVAACREDSPRRREVIASAVPLPARLVLRSELANYAAMEGSEKFGHFASGQRRYYLTAARPVMAMAS</sequence>
<protein>
    <recommendedName>
        <fullName evidence="2">Methyltransferase type 11 domain-containing protein</fullName>
    </recommendedName>
</protein>
<comment type="caution">
    <text evidence="3">The sequence shown here is derived from an EMBL/GenBank/DDBJ whole genome shotgun (WGS) entry which is preliminary data.</text>
</comment>
<dbReference type="PANTHER" id="PTHR44068:SF1">
    <property type="entry name" value="HYPOTHETICAL LOC100005854"/>
    <property type="match status" value="1"/>
</dbReference>
<reference evidence="4" key="1">
    <citation type="journal article" date="2019" name="Int. J. Syst. Evol. Microbiol.">
        <title>The Global Catalogue of Microorganisms (GCM) 10K type strain sequencing project: providing services to taxonomists for standard genome sequencing and annotation.</title>
        <authorList>
            <consortium name="The Broad Institute Genomics Platform"/>
            <consortium name="The Broad Institute Genome Sequencing Center for Infectious Disease"/>
            <person name="Wu L."/>
            <person name="Ma J."/>
        </authorList>
    </citation>
    <scope>NUCLEOTIDE SEQUENCE [LARGE SCALE GENOMIC DNA]</scope>
    <source>
        <strain evidence="4">JCM 16603</strain>
    </source>
</reference>
<dbReference type="SUPFAM" id="SSF53335">
    <property type="entry name" value="S-adenosyl-L-methionine-dependent methyltransferases"/>
    <property type="match status" value="1"/>
</dbReference>
<evidence type="ECO:0000313" key="4">
    <source>
        <dbReference type="Proteomes" id="UP001501310"/>
    </source>
</evidence>
<evidence type="ECO:0000313" key="3">
    <source>
        <dbReference type="EMBL" id="GAA4002381.1"/>
    </source>
</evidence>
<organism evidence="3 4">
    <name type="scientific">Sphingomonas humi</name>
    <dbReference type="NCBI Taxonomy" id="335630"/>
    <lineage>
        <taxon>Bacteria</taxon>
        <taxon>Pseudomonadati</taxon>
        <taxon>Pseudomonadota</taxon>
        <taxon>Alphaproteobacteria</taxon>
        <taxon>Sphingomonadales</taxon>
        <taxon>Sphingomonadaceae</taxon>
        <taxon>Sphingomonas</taxon>
    </lineage>
</organism>
<dbReference type="CDD" id="cd02440">
    <property type="entry name" value="AdoMet_MTases"/>
    <property type="match status" value="1"/>
</dbReference>
<keyword evidence="4" id="KW-1185">Reference proteome</keyword>
<dbReference type="InterPro" id="IPR050447">
    <property type="entry name" value="Erg6_SMT_methyltransf"/>
</dbReference>
<evidence type="ECO:0000256" key="1">
    <source>
        <dbReference type="ARBA" id="ARBA00022679"/>
    </source>
</evidence>
<dbReference type="Proteomes" id="UP001501310">
    <property type="component" value="Unassembled WGS sequence"/>
</dbReference>
<gene>
    <name evidence="3" type="ORF">GCM10022211_12050</name>
</gene>
<dbReference type="Pfam" id="PF08241">
    <property type="entry name" value="Methyltransf_11"/>
    <property type="match status" value="1"/>
</dbReference>
<name>A0ABP7RUB5_9SPHN</name>
<dbReference type="InterPro" id="IPR029063">
    <property type="entry name" value="SAM-dependent_MTases_sf"/>
</dbReference>
<keyword evidence="1" id="KW-0808">Transferase</keyword>
<proteinExistence type="predicted"/>
<dbReference type="PANTHER" id="PTHR44068">
    <property type="entry name" value="ZGC:194242"/>
    <property type="match status" value="1"/>
</dbReference>